<evidence type="ECO:0000313" key="3">
    <source>
        <dbReference type="EMBL" id="CAL1139690.1"/>
    </source>
</evidence>
<sequence>MGIRSDLQADHDVKICGFALEKEEAHFDVCLAHKDKHSVEPTEDGWTQFWLREPGGRLTEENLALHNTSNEDKESIEASEDGWTQFCLHEPGPLAALPPGRGGPLTEENLALHNTSNEDKESIEPSEDGWTHFWLHEPSASGKWRGGERQPGAPWCGSRPLTEENLALHNTSNEDKHSVEPTEDGWTQFWLREPGGLWLPPASTSRRQGEPQPGAPWVWIPSLAGRQGVHACKNQGLWLPCLRDVEDAKETSGIGRLGVRLRARQLPAPEPRPEPCHWSHAIGVLVIRALKQRGSQGKIATGMRTTTSQYIELTPLWQPLGADDDMPADLQVLGKALREALRPCWSTLETNPEGHWMGRLQSENAESLKVVELQDIFIGGMLLIAVIILNTGRHRWHVLGNSAMLNGQHATMLSTAYRHGLSALPAVFNGQVVAIHDRIFCRHITVGVPERVKGLYRAATAPQQPISLQDKVDYALSNLEQMSSERMDPLKLRYQRRLKELHQARGVLTSSQMLRLMASLSEHPLVLYSDAARPLMEVATQRLAVAKLENPTPSHLAGASLCLALYACMRNKDPQDCPEGYALNRLLAKVVETQAALPPSVSQAEFLTRPLLATALLTPQDVQDLYPAVATVVEEESFWRGFNAKAVAQAVGALGLLKEQGVVPLPENASQRVRRMLDLERCFSDSGLAMPELTLLCRGLDLLDQGSLLKQARQLQQERLTLRGAAAVPMLELCETLQLMKSFGRLSPDEPFVFDMVRLAANQVDRLQRGERKMLRGLLEHLASQLGFEAGVSWVDLAQAPAGHDLGSPEAAVCLLARYDWFSRKSRAQTSWFHQRGRLR</sequence>
<proteinExistence type="predicted"/>
<organism evidence="2">
    <name type="scientific">Cladocopium goreaui</name>
    <dbReference type="NCBI Taxonomy" id="2562237"/>
    <lineage>
        <taxon>Eukaryota</taxon>
        <taxon>Sar</taxon>
        <taxon>Alveolata</taxon>
        <taxon>Dinophyceae</taxon>
        <taxon>Suessiales</taxon>
        <taxon>Symbiodiniaceae</taxon>
        <taxon>Cladocopium</taxon>
    </lineage>
</organism>
<accession>A0A9P1FTI7</accession>
<evidence type="ECO:0000313" key="2">
    <source>
        <dbReference type="EMBL" id="CAI3986315.1"/>
    </source>
</evidence>
<dbReference type="EMBL" id="CAMXCT020001069">
    <property type="protein sequence ID" value="CAL1139690.1"/>
    <property type="molecule type" value="Genomic_DNA"/>
</dbReference>
<keyword evidence="4" id="KW-0378">Hydrolase</keyword>
<dbReference type="Proteomes" id="UP001152797">
    <property type="component" value="Unassembled WGS sequence"/>
</dbReference>
<evidence type="ECO:0000313" key="4">
    <source>
        <dbReference type="EMBL" id="CAL4773627.1"/>
    </source>
</evidence>
<feature type="region of interest" description="Disordered" evidence="1">
    <location>
        <begin position="141"/>
        <end position="160"/>
    </location>
</feature>
<name>A0A9P1FTI7_9DINO</name>
<dbReference type="EMBL" id="CAMXCT030001069">
    <property type="protein sequence ID" value="CAL4773627.1"/>
    <property type="molecule type" value="Genomic_DNA"/>
</dbReference>
<keyword evidence="5" id="KW-1185">Reference proteome</keyword>
<keyword evidence="4" id="KW-0347">Helicase</keyword>
<dbReference type="EMBL" id="CAMXCT010001069">
    <property type="protein sequence ID" value="CAI3986315.1"/>
    <property type="molecule type" value="Genomic_DNA"/>
</dbReference>
<keyword evidence="4" id="KW-0547">Nucleotide-binding</keyword>
<evidence type="ECO:0000313" key="5">
    <source>
        <dbReference type="Proteomes" id="UP001152797"/>
    </source>
</evidence>
<protein>
    <submittedName>
        <fullName evidence="4">ATP-dependent DNA helicase CHR23</fullName>
    </submittedName>
</protein>
<comment type="caution">
    <text evidence="2">The sequence shown here is derived from an EMBL/GenBank/DDBJ whole genome shotgun (WGS) entry which is preliminary data.</text>
</comment>
<evidence type="ECO:0000256" key="1">
    <source>
        <dbReference type="SAM" id="MobiDB-lite"/>
    </source>
</evidence>
<dbReference type="GO" id="GO:0004386">
    <property type="term" value="F:helicase activity"/>
    <property type="evidence" value="ECO:0007669"/>
    <property type="project" value="UniProtKB-KW"/>
</dbReference>
<reference evidence="2" key="1">
    <citation type="submission" date="2022-10" db="EMBL/GenBank/DDBJ databases">
        <authorList>
            <person name="Chen Y."/>
            <person name="Dougan E. K."/>
            <person name="Chan C."/>
            <person name="Rhodes N."/>
            <person name="Thang M."/>
        </authorList>
    </citation>
    <scope>NUCLEOTIDE SEQUENCE</scope>
</reference>
<dbReference type="OrthoDB" id="10641853at2759"/>
<gene>
    <name evidence="2" type="ORF">C1SCF055_LOCUS13681</name>
</gene>
<dbReference type="AlphaFoldDB" id="A0A9P1FTI7"/>
<reference evidence="3" key="2">
    <citation type="submission" date="2024-04" db="EMBL/GenBank/DDBJ databases">
        <authorList>
            <person name="Chen Y."/>
            <person name="Shah S."/>
            <person name="Dougan E. K."/>
            <person name="Thang M."/>
            <person name="Chan C."/>
        </authorList>
    </citation>
    <scope>NUCLEOTIDE SEQUENCE [LARGE SCALE GENOMIC DNA]</scope>
</reference>
<keyword evidence="4" id="KW-0067">ATP-binding</keyword>